<dbReference type="Gene3D" id="3.10.310.70">
    <property type="match status" value="1"/>
</dbReference>
<evidence type="ECO:0000259" key="1">
    <source>
        <dbReference type="Pfam" id="PF07969"/>
    </source>
</evidence>
<dbReference type="SUPFAM" id="SSF51338">
    <property type="entry name" value="Composite domain of metallo-dependent hydrolases"/>
    <property type="match status" value="1"/>
</dbReference>
<dbReference type="SUPFAM" id="SSF51556">
    <property type="entry name" value="Metallo-dependent hydrolases"/>
    <property type="match status" value="1"/>
</dbReference>
<dbReference type="Proteomes" id="UP000250796">
    <property type="component" value="Chromosome MESINF"/>
</dbReference>
<dbReference type="KEGG" id="minf:MESINF_1945"/>
<evidence type="ECO:0000313" key="2">
    <source>
        <dbReference type="EMBL" id="SSC13385.1"/>
    </source>
</evidence>
<dbReference type="Gene3D" id="3.20.20.140">
    <property type="entry name" value="Metal-dependent hydrolases"/>
    <property type="match status" value="1"/>
</dbReference>
<reference evidence="2 3" key="1">
    <citation type="submission" date="2017-01" db="EMBL/GenBank/DDBJ databases">
        <authorList>
            <person name="Erauso G."/>
        </authorList>
    </citation>
    <scope>NUCLEOTIDE SEQUENCE [LARGE SCALE GENOMIC DNA]</scope>
    <source>
        <strain evidence="2">MESINF1</strain>
    </source>
</reference>
<dbReference type="PANTHER" id="PTHR22642">
    <property type="entry name" value="IMIDAZOLONEPROPIONASE"/>
    <property type="match status" value="1"/>
</dbReference>
<dbReference type="CDD" id="cd01300">
    <property type="entry name" value="YtcJ_like"/>
    <property type="match status" value="1"/>
</dbReference>
<sequence>MNYVLKNSRVFSVDLGEFSHRDLYITDGRISDRVGPEALTMDLSGKFIYPGFVDSHAHLIGTGLEKMVVDLRNCRSMEELRSWLKEEGPLIRGRGWDQETLGFLPERRILDRITSQPAILIRRCGHVATVNSAAIDRFSLETLDGLDETDIENGVIKERALERLNSIVKLTPEEVEEAIRIGSTEFLKYGVTCVHSDDFHGLKLETLVESLSRISNIRVFEKIAVENSDQLSMLDIAKDGETSFFKVIAAKIYMDGSLGARTAAMKEPYSDSPRETGVLYMDCETLKRIVERADRKAFQLCVHVIGDKSLEEALKAFHGSRAHELKHRLIHVQIASPEQIRRIADLGLTASIQPVFFDSDAHIAPDRFGEERMRDAYPFKQMRDVGIRMALSTDSPVESPSILPNLVSADRFFQRRDALKMYTKAGYCLANMEERGSLLPGEEADLFVSSVNLLDGVGEAESEITFVDGKIVYRTESR</sequence>
<dbReference type="AlphaFoldDB" id="A0A7Z7PNU9"/>
<dbReference type="Gene3D" id="2.30.40.10">
    <property type="entry name" value="Urease, subunit C, domain 1"/>
    <property type="match status" value="1"/>
</dbReference>
<dbReference type="RefSeq" id="WP_169699538.1">
    <property type="nucleotide sequence ID" value="NZ_LS974202.1"/>
</dbReference>
<dbReference type="GO" id="GO:0016810">
    <property type="term" value="F:hydrolase activity, acting on carbon-nitrogen (but not peptide) bonds"/>
    <property type="evidence" value="ECO:0007669"/>
    <property type="project" value="InterPro"/>
</dbReference>
<gene>
    <name evidence="2" type="ORF">MESINF_1945</name>
</gene>
<dbReference type="InterPro" id="IPR011059">
    <property type="entry name" value="Metal-dep_hydrolase_composite"/>
</dbReference>
<dbReference type="InterPro" id="IPR032466">
    <property type="entry name" value="Metal_Hydrolase"/>
</dbReference>
<keyword evidence="2" id="KW-0378">Hydrolase</keyword>
<evidence type="ECO:0000313" key="3">
    <source>
        <dbReference type="Proteomes" id="UP000250796"/>
    </source>
</evidence>
<protein>
    <submittedName>
        <fullName evidence="2">Putative TIM-barrel fold metal-dependent hydrolase</fullName>
    </submittedName>
</protein>
<proteinExistence type="predicted"/>
<accession>A0A7Z7PNU9</accession>
<dbReference type="InterPro" id="IPR013108">
    <property type="entry name" value="Amidohydro_3"/>
</dbReference>
<feature type="domain" description="Amidohydrolase 3" evidence="1">
    <location>
        <begin position="40"/>
        <end position="473"/>
    </location>
</feature>
<dbReference type="Pfam" id="PF07969">
    <property type="entry name" value="Amidohydro_3"/>
    <property type="match status" value="1"/>
</dbReference>
<dbReference type="InterPro" id="IPR033932">
    <property type="entry name" value="YtcJ-like"/>
</dbReference>
<organism evidence="2 3">
    <name type="scientific">Mesotoga infera</name>
    <dbReference type="NCBI Taxonomy" id="1236046"/>
    <lineage>
        <taxon>Bacteria</taxon>
        <taxon>Thermotogati</taxon>
        <taxon>Thermotogota</taxon>
        <taxon>Thermotogae</taxon>
        <taxon>Kosmotogales</taxon>
        <taxon>Kosmotogaceae</taxon>
        <taxon>Mesotoga</taxon>
    </lineage>
</organism>
<name>A0A7Z7PNU9_9BACT</name>
<dbReference type="EMBL" id="LS974202">
    <property type="protein sequence ID" value="SSC13385.1"/>
    <property type="molecule type" value="Genomic_DNA"/>
</dbReference>
<dbReference type="PANTHER" id="PTHR22642:SF2">
    <property type="entry name" value="PROTEIN LONG AFTER FAR-RED 3"/>
    <property type="match status" value="1"/>
</dbReference>
<keyword evidence="3" id="KW-1185">Reference proteome</keyword>